<gene>
    <name evidence="5" type="ORF">FOYG_15743</name>
</gene>
<feature type="domain" description="AMP-dependent synthetase/ligase" evidence="3">
    <location>
        <begin position="2"/>
        <end position="86"/>
    </location>
</feature>
<dbReference type="Gene3D" id="3.40.50.980">
    <property type="match status" value="1"/>
</dbReference>
<dbReference type="Gene3D" id="2.30.38.10">
    <property type="entry name" value="Luciferase, Domain 3"/>
    <property type="match status" value="1"/>
</dbReference>
<dbReference type="Pfam" id="PF00501">
    <property type="entry name" value="AMP-binding"/>
    <property type="match status" value="1"/>
</dbReference>
<sequence length="193" mass="20814">MTAPPIISMLVANSALVGDSLKSIRNIICGTAPLALSLEERANALFKDERVVVRQDWGMTELTCMGTMNDPRLADSPGSVGRALVHQSNTHGGYWKNAEATKEIIVDQDGSRWLNTGDIADVAELETILATHPDIINSSVVGVDIGGSELPRAYIVGRPGTGVTTREIRGWMESKVARYERLDVGIVFVDAIP</sequence>
<evidence type="ECO:0000256" key="1">
    <source>
        <dbReference type="ARBA" id="ARBA00006432"/>
    </source>
</evidence>
<feature type="domain" description="AMP-binding enzyme C-terminal" evidence="4">
    <location>
        <begin position="124"/>
        <end position="193"/>
    </location>
</feature>
<dbReference type="InterPro" id="IPR025110">
    <property type="entry name" value="AMP-bd_C"/>
</dbReference>
<evidence type="ECO:0000256" key="2">
    <source>
        <dbReference type="ARBA" id="ARBA00022598"/>
    </source>
</evidence>
<dbReference type="AlphaFoldDB" id="W9HKT0"/>
<dbReference type="Proteomes" id="UP000030753">
    <property type="component" value="Unassembled WGS sequence"/>
</dbReference>
<name>W9HKT0_FUSOX</name>
<organism evidence="5 6">
    <name type="scientific">Fusarium oxysporum NRRL 32931</name>
    <dbReference type="NCBI Taxonomy" id="660029"/>
    <lineage>
        <taxon>Eukaryota</taxon>
        <taxon>Fungi</taxon>
        <taxon>Dikarya</taxon>
        <taxon>Ascomycota</taxon>
        <taxon>Pezizomycotina</taxon>
        <taxon>Sordariomycetes</taxon>
        <taxon>Hypocreomycetidae</taxon>
        <taxon>Hypocreales</taxon>
        <taxon>Nectriaceae</taxon>
        <taxon>Fusarium</taxon>
        <taxon>Fusarium oxysporum species complex</taxon>
    </lineage>
</organism>
<dbReference type="InterPro" id="IPR045851">
    <property type="entry name" value="AMP-bd_C_sf"/>
</dbReference>
<dbReference type="SUPFAM" id="SSF56801">
    <property type="entry name" value="Acetyl-CoA synthetase-like"/>
    <property type="match status" value="1"/>
</dbReference>
<evidence type="ECO:0000313" key="6">
    <source>
        <dbReference type="Proteomes" id="UP000030753"/>
    </source>
</evidence>
<protein>
    <recommendedName>
        <fullName evidence="7">AMP-dependent synthetase/ligase domain-containing protein</fullName>
    </recommendedName>
</protein>
<evidence type="ECO:0000259" key="3">
    <source>
        <dbReference type="Pfam" id="PF00501"/>
    </source>
</evidence>
<dbReference type="PANTHER" id="PTHR24096:SF149">
    <property type="entry name" value="AMP-BINDING DOMAIN-CONTAINING PROTEIN-RELATED"/>
    <property type="match status" value="1"/>
</dbReference>
<dbReference type="HOGENOM" id="CLU_1408818_0_0_1"/>
<comment type="similarity">
    <text evidence="1">Belongs to the ATP-dependent AMP-binding enzyme family.</text>
</comment>
<accession>W9HKT0</accession>
<dbReference type="EMBL" id="JH717849">
    <property type="protein sequence ID" value="EWY81509.1"/>
    <property type="molecule type" value="Genomic_DNA"/>
</dbReference>
<evidence type="ECO:0008006" key="7">
    <source>
        <dbReference type="Google" id="ProtNLM"/>
    </source>
</evidence>
<dbReference type="PANTHER" id="PTHR24096">
    <property type="entry name" value="LONG-CHAIN-FATTY-ACID--COA LIGASE"/>
    <property type="match status" value="1"/>
</dbReference>
<evidence type="ECO:0000313" key="5">
    <source>
        <dbReference type="EMBL" id="EWY81509.1"/>
    </source>
</evidence>
<reference evidence="5 6" key="1">
    <citation type="submission" date="2011-06" db="EMBL/GenBank/DDBJ databases">
        <title>The Genome Sequence of Fusarium oxysporum FOSC 3-a.</title>
        <authorList>
            <consortium name="The Broad Institute Genome Sequencing Platform"/>
            <person name="Ma L.-J."/>
            <person name="Gale L.R."/>
            <person name="Schwartz D.C."/>
            <person name="Zhou S."/>
            <person name="Corby-Kistler H."/>
            <person name="Young S.K."/>
            <person name="Zeng Q."/>
            <person name="Gargeya S."/>
            <person name="Fitzgerald M."/>
            <person name="Haas B."/>
            <person name="Abouelleil A."/>
            <person name="Alvarado L."/>
            <person name="Arachchi H.M."/>
            <person name="Berlin A."/>
            <person name="Brown A."/>
            <person name="Chapman S.B."/>
            <person name="Chen Z."/>
            <person name="Dunbar C."/>
            <person name="Freedman E."/>
            <person name="Gearin G."/>
            <person name="Gellesch M."/>
            <person name="Goldberg J."/>
            <person name="Griggs A."/>
            <person name="Gujja S."/>
            <person name="Heiman D."/>
            <person name="Howarth C."/>
            <person name="Larson L."/>
            <person name="Lui A."/>
            <person name="MacDonald P.J.P."/>
            <person name="Mehta T."/>
            <person name="Montmayeur A."/>
            <person name="Murphy C."/>
            <person name="Neiman D."/>
            <person name="Pearson M."/>
            <person name="Priest M."/>
            <person name="Roberts A."/>
            <person name="Saif S."/>
            <person name="Shea T."/>
            <person name="Shenoy N."/>
            <person name="Sisk P."/>
            <person name="Stolte C."/>
            <person name="Sykes S."/>
            <person name="Wortman J."/>
            <person name="Nusbaum C."/>
            <person name="Birren B."/>
        </authorList>
    </citation>
    <scope>NUCLEOTIDE SEQUENCE [LARGE SCALE GENOMIC DNA]</scope>
    <source>
        <strain evidence="6">FOSC 3-a</strain>
    </source>
</reference>
<evidence type="ECO:0000259" key="4">
    <source>
        <dbReference type="Pfam" id="PF13193"/>
    </source>
</evidence>
<dbReference type="Gene3D" id="3.30.300.30">
    <property type="match status" value="1"/>
</dbReference>
<dbReference type="GO" id="GO:0016405">
    <property type="term" value="F:CoA-ligase activity"/>
    <property type="evidence" value="ECO:0007669"/>
    <property type="project" value="TreeGrafter"/>
</dbReference>
<dbReference type="InterPro" id="IPR000873">
    <property type="entry name" value="AMP-dep_synth/lig_dom"/>
</dbReference>
<proteinExistence type="inferred from homology"/>
<dbReference type="Pfam" id="PF13193">
    <property type="entry name" value="AMP-binding_C"/>
    <property type="match status" value="1"/>
</dbReference>
<keyword evidence="2" id="KW-0436">Ligase</keyword>